<keyword evidence="3" id="KW-0274">FAD</keyword>
<protein>
    <recommendedName>
        <fullName evidence="5">FAD-binding PCMH-type domain-containing protein</fullName>
    </recommendedName>
</protein>
<dbReference type="Pfam" id="PF01565">
    <property type="entry name" value="FAD_binding_4"/>
    <property type="match status" value="1"/>
</dbReference>
<feature type="domain" description="FAD-binding PCMH-type" evidence="5">
    <location>
        <begin position="9"/>
        <end position="180"/>
    </location>
</feature>
<dbReference type="KEGG" id="pfy:PFICI_05825"/>
<dbReference type="eggNOG" id="KOG1231">
    <property type="taxonomic scope" value="Eukaryota"/>
</dbReference>
<dbReference type="STRING" id="1229662.W3XD58"/>
<evidence type="ECO:0000256" key="1">
    <source>
        <dbReference type="ARBA" id="ARBA00005466"/>
    </source>
</evidence>
<dbReference type="PROSITE" id="PS51387">
    <property type="entry name" value="FAD_PCMH"/>
    <property type="match status" value="1"/>
</dbReference>
<dbReference type="HOGENOM" id="CLU_018354_1_1_1"/>
<keyword evidence="7" id="KW-1185">Reference proteome</keyword>
<reference evidence="7" key="1">
    <citation type="journal article" date="2015" name="BMC Genomics">
        <title>Genomic and transcriptomic analysis of the endophytic fungus Pestalotiopsis fici reveals its lifestyle and high potential for synthesis of natural products.</title>
        <authorList>
            <person name="Wang X."/>
            <person name="Zhang X."/>
            <person name="Liu L."/>
            <person name="Xiang M."/>
            <person name="Wang W."/>
            <person name="Sun X."/>
            <person name="Che Y."/>
            <person name="Guo L."/>
            <person name="Liu G."/>
            <person name="Guo L."/>
            <person name="Wang C."/>
            <person name="Yin W.B."/>
            <person name="Stadler M."/>
            <person name="Zhang X."/>
            <person name="Liu X."/>
        </authorList>
    </citation>
    <scope>NUCLEOTIDE SEQUENCE [LARGE SCALE GENOMIC DNA]</scope>
    <source>
        <strain evidence="7">W106-1 / CGMCC3.15140</strain>
    </source>
</reference>
<evidence type="ECO:0000256" key="2">
    <source>
        <dbReference type="ARBA" id="ARBA00022630"/>
    </source>
</evidence>
<dbReference type="InterPro" id="IPR016169">
    <property type="entry name" value="FAD-bd_PCMH_sub2"/>
</dbReference>
<evidence type="ECO:0000259" key="5">
    <source>
        <dbReference type="PROSITE" id="PS51387"/>
    </source>
</evidence>
<dbReference type="Gene3D" id="3.30.465.10">
    <property type="match status" value="1"/>
</dbReference>
<accession>W3XD58</accession>
<sequence length="454" mass="49885">MTTYWSLSAALDPWCMVLPRTVNDVSMTITTLADNECPFGIRGGGHGAHALSNSVEDGVTLDMGLFNTTTYNTDTKIASIGPGAHWGSVYDTLTPYGVTVTGGRAAYVGVGGFLLGGGNSYHSGSHGFGCDQVQSFEIVLADGQVVNANKYENSDLWKALRGGSGNFGLVTRFDLYAIEFEDPSNPYIWGGIVGYNYTQSDAVIDAFINFTNNVDKDIYSSSIAIWGYSASGFSVRSILDNVANRAYPPAFDKYLSIGSQTSNSLRSETMSNITAELIRDHRTRTIWFTGTYANDPRILRFITAKHDKLMLTLESILGPDSGVFSSCQAQPMTEPMISQGKGNNVLGLETRIAATGGPGFMFLIYIGIESAEHEALALPYVESFWQDVEEYADSLDGNWRWRYLNYAYRTQEPISGYGVENVKWLREAAQKYDPKGVFQRLRSSGFKIPQYIPP</sequence>
<dbReference type="PANTHER" id="PTHR42973">
    <property type="entry name" value="BINDING OXIDOREDUCTASE, PUTATIVE (AFU_ORTHOLOGUE AFUA_1G17690)-RELATED"/>
    <property type="match status" value="1"/>
</dbReference>
<dbReference type="InterPro" id="IPR050416">
    <property type="entry name" value="FAD-linked_Oxidoreductase"/>
</dbReference>
<evidence type="ECO:0000256" key="3">
    <source>
        <dbReference type="ARBA" id="ARBA00022827"/>
    </source>
</evidence>
<dbReference type="RefSeq" id="XP_007832597.1">
    <property type="nucleotide sequence ID" value="XM_007834406.1"/>
</dbReference>
<name>W3XD58_PESFW</name>
<dbReference type="GO" id="GO:0071949">
    <property type="term" value="F:FAD binding"/>
    <property type="evidence" value="ECO:0007669"/>
    <property type="project" value="InterPro"/>
</dbReference>
<evidence type="ECO:0000313" key="7">
    <source>
        <dbReference type="Proteomes" id="UP000030651"/>
    </source>
</evidence>
<dbReference type="OrthoDB" id="2151789at2759"/>
<dbReference type="OMA" id="QLWGGFT"/>
<dbReference type="PANTHER" id="PTHR42973:SF53">
    <property type="entry name" value="FAD-BINDING PCMH-TYPE DOMAIN-CONTAINING PROTEIN-RELATED"/>
    <property type="match status" value="1"/>
</dbReference>
<evidence type="ECO:0000256" key="4">
    <source>
        <dbReference type="ARBA" id="ARBA00023002"/>
    </source>
</evidence>
<dbReference type="InParanoid" id="W3XD58"/>
<dbReference type="InterPro" id="IPR036318">
    <property type="entry name" value="FAD-bd_PCMH-like_sf"/>
</dbReference>
<gene>
    <name evidence="6" type="ORF">PFICI_05825</name>
</gene>
<dbReference type="GeneID" id="19270838"/>
<dbReference type="Proteomes" id="UP000030651">
    <property type="component" value="Unassembled WGS sequence"/>
</dbReference>
<keyword evidence="2" id="KW-0285">Flavoprotein</keyword>
<dbReference type="AlphaFoldDB" id="W3XD58"/>
<evidence type="ECO:0000313" key="6">
    <source>
        <dbReference type="EMBL" id="ETS83949.1"/>
    </source>
</evidence>
<dbReference type="GO" id="GO:0016491">
    <property type="term" value="F:oxidoreductase activity"/>
    <property type="evidence" value="ECO:0007669"/>
    <property type="project" value="UniProtKB-KW"/>
</dbReference>
<dbReference type="SUPFAM" id="SSF56176">
    <property type="entry name" value="FAD-binding/transporter-associated domain-like"/>
    <property type="match status" value="1"/>
</dbReference>
<dbReference type="InterPro" id="IPR006094">
    <property type="entry name" value="Oxid_FAD_bind_N"/>
</dbReference>
<organism evidence="6 7">
    <name type="scientific">Pestalotiopsis fici (strain W106-1 / CGMCC3.15140)</name>
    <dbReference type="NCBI Taxonomy" id="1229662"/>
    <lineage>
        <taxon>Eukaryota</taxon>
        <taxon>Fungi</taxon>
        <taxon>Dikarya</taxon>
        <taxon>Ascomycota</taxon>
        <taxon>Pezizomycotina</taxon>
        <taxon>Sordariomycetes</taxon>
        <taxon>Xylariomycetidae</taxon>
        <taxon>Amphisphaeriales</taxon>
        <taxon>Sporocadaceae</taxon>
        <taxon>Pestalotiopsis</taxon>
    </lineage>
</organism>
<dbReference type="InterPro" id="IPR016166">
    <property type="entry name" value="FAD-bd_PCMH"/>
</dbReference>
<comment type="similarity">
    <text evidence="1">Belongs to the oxygen-dependent FAD-linked oxidoreductase family.</text>
</comment>
<dbReference type="EMBL" id="KI912111">
    <property type="protein sequence ID" value="ETS83949.1"/>
    <property type="molecule type" value="Genomic_DNA"/>
</dbReference>
<keyword evidence="4" id="KW-0560">Oxidoreductase</keyword>
<proteinExistence type="inferred from homology"/>